<accession>A0A2T5C3C2</accession>
<name>A0A2T5C3C2_9BACT</name>
<dbReference type="Pfam" id="PF00590">
    <property type="entry name" value="TP_methylase"/>
    <property type="match status" value="1"/>
</dbReference>
<dbReference type="InterPro" id="IPR035996">
    <property type="entry name" value="4pyrrol_Methylase_sf"/>
</dbReference>
<dbReference type="InterPro" id="IPR014776">
    <property type="entry name" value="4pyrrole_Mease_sub2"/>
</dbReference>
<dbReference type="EMBL" id="QAAD01000005">
    <property type="protein sequence ID" value="PTN09267.1"/>
    <property type="molecule type" value="Genomic_DNA"/>
</dbReference>
<evidence type="ECO:0000256" key="6">
    <source>
        <dbReference type="ARBA" id="ARBA00022691"/>
    </source>
</evidence>
<evidence type="ECO:0000259" key="8">
    <source>
        <dbReference type="Pfam" id="PF00590"/>
    </source>
</evidence>
<dbReference type="Proteomes" id="UP000243525">
    <property type="component" value="Unassembled WGS sequence"/>
</dbReference>
<dbReference type="PROSITE" id="PS00839">
    <property type="entry name" value="SUMT_1"/>
    <property type="match status" value="1"/>
</dbReference>
<evidence type="ECO:0000256" key="7">
    <source>
        <dbReference type="PIRNR" id="PIRNR036427"/>
    </source>
</evidence>
<feature type="domain" description="Tetrapyrrole methylase" evidence="8">
    <location>
        <begin position="7"/>
        <end position="208"/>
    </location>
</feature>
<reference evidence="9 10" key="1">
    <citation type="submission" date="2018-04" db="EMBL/GenBank/DDBJ databases">
        <title>Genomic Encyclopedia of Archaeal and Bacterial Type Strains, Phase II (KMG-II): from individual species to whole genera.</title>
        <authorList>
            <person name="Goeker M."/>
        </authorList>
    </citation>
    <scope>NUCLEOTIDE SEQUENCE [LARGE SCALE GENOMIC DNA]</scope>
    <source>
        <strain evidence="9 10">DSM 28823</strain>
    </source>
</reference>
<dbReference type="PANTHER" id="PTHR43467">
    <property type="entry name" value="COBALT-PRECORRIN-2 C(20)-METHYLTRANSFERASE"/>
    <property type="match status" value="1"/>
</dbReference>
<proteinExistence type="inferred from homology"/>
<dbReference type="InterPro" id="IPR003043">
    <property type="entry name" value="Uropor_MeTrfase_CS"/>
</dbReference>
<dbReference type="InterPro" id="IPR000878">
    <property type="entry name" value="4pyrrol_Mease"/>
</dbReference>
<evidence type="ECO:0000313" key="9">
    <source>
        <dbReference type="EMBL" id="PTN09267.1"/>
    </source>
</evidence>
<comment type="caution">
    <text evidence="9">The sequence shown here is derived from an EMBL/GenBank/DDBJ whole genome shotgun (WGS) entry which is preliminary data.</text>
</comment>
<dbReference type="PANTHER" id="PTHR43467:SF2">
    <property type="entry name" value="COBALT-PRECORRIN-2 C(20)-METHYLTRANSFERASE"/>
    <property type="match status" value="1"/>
</dbReference>
<dbReference type="CDD" id="cd11645">
    <property type="entry name" value="Precorrin_2_C20_MT"/>
    <property type="match status" value="1"/>
</dbReference>
<evidence type="ECO:0000313" key="10">
    <source>
        <dbReference type="Proteomes" id="UP000243525"/>
    </source>
</evidence>
<keyword evidence="3" id="KW-0169">Cobalamin biosynthesis</keyword>
<dbReference type="InterPro" id="IPR014777">
    <property type="entry name" value="4pyrrole_Mease_sub1"/>
</dbReference>
<dbReference type="Gene3D" id="3.40.1010.10">
    <property type="entry name" value="Cobalt-precorrin-4 Transmethylase, Domain 1"/>
    <property type="match status" value="1"/>
</dbReference>
<gene>
    <name evidence="9" type="ORF">C8N47_105107</name>
</gene>
<evidence type="ECO:0000256" key="3">
    <source>
        <dbReference type="ARBA" id="ARBA00022573"/>
    </source>
</evidence>
<comment type="pathway">
    <text evidence="1">Cofactor biosynthesis; adenosylcobalamin biosynthesis.</text>
</comment>
<dbReference type="SUPFAM" id="SSF53790">
    <property type="entry name" value="Tetrapyrrole methylase"/>
    <property type="match status" value="1"/>
</dbReference>
<protein>
    <submittedName>
        <fullName evidence="9">Precorrin-2/cobalt-factor-2 C20-methyltransferase</fullName>
    </submittedName>
</protein>
<dbReference type="GO" id="GO:0009236">
    <property type="term" value="P:cobalamin biosynthetic process"/>
    <property type="evidence" value="ECO:0007669"/>
    <property type="project" value="UniProtKB-UniRule"/>
</dbReference>
<dbReference type="OrthoDB" id="9815856at2"/>
<organism evidence="9 10">
    <name type="scientific">Mangrovibacterium marinum</name>
    <dbReference type="NCBI Taxonomy" id="1639118"/>
    <lineage>
        <taxon>Bacteria</taxon>
        <taxon>Pseudomonadati</taxon>
        <taxon>Bacteroidota</taxon>
        <taxon>Bacteroidia</taxon>
        <taxon>Marinilabiliales</taxon>
        <taxon>Prolixibacteraceae</taxon>
        <taxon>Mangrovibacterium</taxon>
    </lineage>
</organism>
<dbReference type="AlphaFoldDB" id="A0A2T5C3C2"/>
<evidence type="ECO:0000256" key="1">
    <source>
        <dbReference type="ARBA" id="ARBA00004953"/>
    </source>
</evidence>
<sequence length="237" mass="26215">MNTTNGTLYGIGLGPGDPDLLTLKAVKVLQNADLICVPNSKGQSSTALEIVRPHLSPKASTLAMGFSMSPDVETRRAARRENAELIQEHLRQGQNVAFLTLGDPMLYSTYSYILDYLPTEFQVETVPGIYSFSAISSLLSQPLVKGEDKLAVICSFDEASKTIMQSTEAVVCMKVSAYHQELYNYLSEQNDYQFTLMTDAGKPSQKCYTDISILQEKVPYFSTAILLKNANEEQCQK</sequence>
<dbReference type="Gene3D" id="3.30.950.10">
    <property type="entry name" value="Methyltransferase, Cobalt-precorrin-4 Transmethylase, Domain 2"/>
    <property type="match status" value="1"/>
</dbReference>
<dbReference type="GO" id="GO:0030788">
    <property type="term" value="F:precorrin-2 C20-methyltransferase activity"/>
    <property type="evidence" value="ECO:0007669"/>
    <property type="project" value="InterPro"/>
</dbReference>
<keyword evidence="10" id="KW-1185">Reference proteome</keyword>
<keyword evidence="4 9" id="KW-0489">Methyltransferase</keyword>
<dbReference type="InterPro" id="IPR012382">
    <property type="entry name" value="CobI/CbiL"/>
</dbReference>
<keyword evidence="5 9" id="KW-0808">Transferase</keyword>
<dbReference type="NCBIfam" id="TIGR01467">
    <property type="entry name" value="cobI_cbiL"/>
    <property type="match status" value="1"/>
</dbReference>
<comment type="similarity">
    <text evidence="2 7">Belongs to the precorrin methyltransferase family.</text>
</comment>
<dbReference type="GO" id="GO:0032259">
    <property type="term" value="P:methylation"/>
    <property type="evidence" value="ECO:0007669"/>
    <property type="project" value="UniProtKB-KW"/>
</dbReference>
<keyword evidence="6" id="KW-0949">S-adenosyl-L-methionine</keyword>
<dbReference type="RefSeq" id="WP_107821676.1">
    <property type="nucleotide sequence ID" value="NZ_OY782574.1"/>
</dbReference>
<evidence type="ECO:0000256" key="5">
    <source>
        <dbReference type="ARBA" id="ARBA00022679"/>
    </source>
</evidence>
<evidence type="ECO:0000256" key="4">
    <source>
        <dbReference type="ARBA" id="ARBA00022603"/>
    </source>
</evidence>
<dbReference type="PIRSF" id="PIRSF036427">
    <property type="entry name" value="Precrrn-2_mtase"/>
    <property type="match status" value="1"/>
</dbReference>
<evidence type="ECO:0000256" key="2">
    <source>
        <dbReference type="ARBA" id="ARBA00005879"/>
    </source>
</evidence>
<dbReference type="UniPathway" id="UPA00148"/>
<dbReference type="InterPro" id="IPR006364">
    <property type="entry name" value="CobI/CbiL/CobIJ_dom"/>
</dbReference>